<reference evidence="7" key="2">
    <citation type="journal article" date="2021" name="Microbiome">
        <title>Successional dynamics and alternative stable states in a saline activated sludge microbial community over 9 years.</title>
        <authorList>
            <person name="Wang Y."/>
            <person name="Ye J."/>
            <person name="Ju F."/>
            <person name="Liu L."/>
            <person name="Boyd J.A."/>
            <person name="Deng Y."/>
            <person name="Parks D.H."/>
            <person name="Jiang X."/>
            <person name="Yin X."/>
            <person name="Woodcroft B.J."/>
            <person name="Tyson G.W."/>
            <person name="Hugenholtz P."/>
            <person name="Polz M.F."/>
            <person name="Zhang T."/>
        </authorList>
    </citation>
    <scope>NUCLEOTIDE SEQUENCE</scope>
    <source>
        <strain evidence="7">HKST-UBA79</strain>
    </source>
</reference>
<evidence type="ECO:0000256" key="2">
    <source>
        <dbReference type="ARBA" id="ARBA00022980"/>
    </source>
</evidence>
<dbReference type="GO" id="GO:1990904">
    <property type="term" value="C:ribonucleoprotein complex"/>
    <property type="evidence" value="ECO:0007669"/>
    <property type="project" value="UniProtKB-KW"/>
</dbReference>
<proteinExistence type="inferred from homology"/>
<dbReference type="EMBL" id="JAGQNX010000070">
    <property type="protein sequence ID" value="MCA9308347.1"/>
    <property type="molecule type" value="Genomic_DNA"/>
</dbReference>
<comment type="similarity">
    <text evidence="1 5">Belongs to the universal ribosomal protein uL29 family.</text>
</comment>
<dbReference type="GO" id="GO:0003735">
    <property type="term" value="F:structural constituent of ribosome"/>
    <property type="evidence" value="ECO:0007669"/>
    <property type="project" value="InterPro"/>
</dbReference>
<reference evidence="7" key="1">
    <citation type="submission" date="2020-04" db="EMBL/GenBank/DDBJ databases">
        <authorList>
            <person name="Zhang T."/>
        </authorList>
    </citation>
    <scope>NUCLEOTIDE SEQUENCE</scope>
    <source>
        <strain evidence="7">HKST-UBA79</strain>
    </source>
</reference>
<evidence type="ECO:0000313" key="8">
    <source>
        <dbReference type="Proteomes" id="UP000740557"/>
    </source>
</evidence>
<dbReference type="AlphaFoldDB" id="A0A955EBP1"/>
<sequence length="67" mass="7850">MTELRNKTIEELLQIKAELRLEIEEVSKNIMSQKEKNVRLLGKKKKELARLLTILGEKRFLESVNNA</sequence>
<protein>
    <recommendedName>
        <fullName evidence="4 5">Large ribosomal subunit protein uL29</fullName>
    </recommendedName>
</protein>
<evidence type="ECO:0000313" key="7">
    <source>
        <dbReference type="EMBL" id="MCA9308347.1"/>
    </source>
</evidence>
<comment type="caution">
    <text evidence="7">The sequence shown here is derived from an EMBL/GenBank/DDBJ whole genome shotgun (WGS) entry which is preliminary data.</text>
</comment>
<evidence type="ECO:0000256" key="5">
    <source>
        <dbReference type="HAMAP-Rule" id="MF_00374"/>
    </source>
</evidence>
<keyword evidence="2 5" id="KW-0689">Ribosomal protein</keyword>
<dbReference type="InterPro" id="IPR001854">
    <property type="entry name" value="Ribosomal_uL29"/>
</dbReference>
<dbReference type="Proteomes" id="UP000740557">
    <property type="component" value="Unassembled WGS sequence"/>
</dbReference>
<dbReference type="Gene3D" id="1.10.287.310">
    <property type="match status" value="1"/>
</dbReference>
<dbReference type="GO" id="GO:0005840">
    <property type="term" value="C:ribosome"/>
    <property type="evidence" value="ECO:0007669"/>
    <property type="project" value="UniProtKB-KW"/>
</dbReference>
<accession>A0A955EBP1</accession>
<evidence type="ECO:0000256" key="4">
    <source>
        <dbReference type="ARBA" id="ARBA00035204"/>
    </source>
</evidence>
<dbReference type="GO" id="GO:0006412">
    <property type="term" value="P:translation"/>
    <property type="evidence" value="ECO:0007669"/>
    <property type="project" value="UniProtKB-UniRule"/>
</dbReference>
<evidence type="ECO:0000256" key="1">
    <source>
        <dbReference type="ARBA" id="ARBA00009254"/>
    </source>
</evidence>
<dbReference type="HAMAP" id="MF_00374">
    <property type="entry name" value="Ribosomal_uL29"/>
    <property type="match status" value="1"/>
</dbReference>
<keyword evidence="6" id="KW-0175">Coiled coil</keyword>
<dbReference type="InterPro" id="IPR036049">
    <property type="entry name" value="Ribosomal_uL29_sf"/>
</dbReference>
<organism evidence="7 8">
    <name type="scientific">candidate division WWE3 bacterium</name>
    <dbReference type="NCBI Taxonomy" id="2053526"/>
    <lineage>
        <taxon>Bacteria</taxon>
        <taxon>Katanobacteria</taxon>
    </lineage>
</organism>
<evidence type="ECO:0000256" key="6">
    <source>
        <dbReference type="SAM" id="Coils"/>
    </source>
</evidence>
<dbReference type="SUPFAM" id="SSF46561">
    <property type="entry name" value="Ribosomal protein L29 (L29p)"/>
    <property type="match status" value="1"/>
</dbReference>
<name>A0A955EBP1_UNCKA</name>
<keyword evidence="3 5" id="KW-0687">Ribonucleoprotein</keyword>
<evidence type="ECO:0000256" key="3">
    <source>
        <dbReference type="ARBA" id="ARBA00023274"/>
    </source>
</evidence>
<feature type="coiled-coil region" evidence="6">
    <location>
        <begin position="9"/>
        <end position="36"/>
    </location>
</feature>
<gene>
    <name evidence="5" type="primary">rpmC</name>
    <name evidence="7" type="ORF">KC980_02440</name>
</gene>